<evidence type="ECO:0000313" key="1">
    <source>
        <dbReference type="EMBL" id="MRV72562.1"/>
    </source>
</evidence>
<dbReference type="RefSeq" id="WP_154374258.1">
    <property type="nucleotide sequence ID" value="NZ_WKJJ01000007.1"/>
</dbReference>
<sequence length="67" mass="7141">MPLAFKKGDAVRQVVQVIEGTVVGTCIVDDDVQFEVAYTGADGEPHSRFFAEHEIMPAPAPGAEPAQ</sequence>
<comment type="caution">
    <text evidence="1">The sequence shown here is derived from an EMBL/GenBank/DDBJ whole genome shotgun (WGS) entry which is preliminary data.</text>
</comment>
<dbReference type="Proteomes" id="UP000446768">
    <property type="component" value="Unassembled WGS sequence"/>
</dbReference>
<protein>
    <recommendedName>
        <fullName evidence="3">DUF4926 domain-containing protein</fullName>
    </recommendedName>
</protein>
<keyword evidence="2" id="KW-1185">Reference proteome</keyword>
<dbReference type="EMBL" id="WKJJ01000007">
    <property type="protein sequence ID" value="MRV72562.1"/>
    <property type="molecule type" value="Genomic_DNA"/>
</dbReference>
<dbReference type="AlphaFoldDB" id="A0A7X2IMZ8"/>
<proteinExistence type="predicted"/>
<organism evidence="1 2">
    <name type="scientific">Pseudoduganella rivuli</name>
    <dbReference type="NCBI Taxonomy" id="2666085"/>
    <lineage>
        <taxon>Bacteria</taxon>
        <taxon>Pseudomonadati</taxon>
        <taxon>Pseudomonadota</taxon>
        <taxon>Betaproteobacteria</taxon>
        <taxon>Burkholderiales</taxon>
        <taxon>Oxalobacteraceae</taxon>
        <taxon>Telluria group</taxon>
        <taxon>Pseudoduganella</taxon>
    </lineage>
</organism>
<reference evidence="1 2" key="1">
    <citation type="submission" date="2019-11" db="EMBL/GenBank/DDBJ databases">
        <title>Novel species isolated from a subtropical stream in China.</title>
        <authorList>
            <person name="Lu H."/>
        </authorList>
    </citation>
    <scope>NUCLEOTIDE SEQUENCE [LARGE SCALE GENOMIC DNA]</scope>
    <source>
        <strain evidence="1 2">FT92W</strain>
    </source>
</reference>
<gene>
    <name evidence="1" type="ORF">GJ700_12675</name>
</gene>
<accession>A0A7X2IMZ8</accession>
<evidence type="ECO:0008006" key="3">
    <source>
        <dbReference type="Google" id="ProtNLM"/>
    </source>
</evidence>
<evidence type="ECO:0000313" key="2">
    <source>
        <dbReference type="Proteomes" id="UP000446768"/>
    </source>
</evidence>
<name>A0A7X2IMZ8_9BURK</name>